<organism evidence="1 2">
    <name type="scientific">Candidatus Adlerbacteria bacterium RIFCSPLOWO2_01_FULL_51_16</name>
    <dbReference type="NCBI Taxonomy" id="1797243"/>
    <lineage>
        <taxon>Bacteria</taxon>
        <taxon>Candidatus Adleribacteriota</taxon>
    </lineage>
</organism>
<accession>A0A1F4XEG1</accession>
<proteinExistence type="predicted"/>
<dbReference type="Proteomes" id="UP000176185">
    <property type="component" value="Unassembled WGS sequence"/>
</dbReference>
<evidence type="ECO:0000313" key="1">
    <source>
        <dbReference type="EMBL" id="OGC80051.1"/>
    </source>
</evidence>
<dbReference type="EMBL" id="MEWX01000030">
    <property type="protein sequence ID" value="OGC80051.1"/>
    <property type="molecule type" value="Genomic_DNA"/>
</dbReference>
<reference evidence="1 2" key="1">
    <citation type="journal article" date="2016" name="Nat. Commun.">
        <title>Thousands of microbial genomes shed light on interconnected biogeochemical processes in an aquifer system.</title>
        <authorList>
            <person name="Anantharaman K."/>
            <person name="Brown C.T."/>
            <person name="Hug L.A."/>
            <person name="Sharon I."/>
            <person name="Castelle C.J."/>
            <person name="Probst A.J."/>
            <person name="Thomas B.C."/>
            <person name="Singh A."/>
            <person name="Wilkins M.J."/>
            <person name="Karaoz U."/>
            <person name="Brodie E.L."/>
            <person name="Williams K.H."/>
            <person name="Hubbard S.S."/>
            <person name="Banfield J.F."/>
        </authorList>
    </citation>
    <scope>NUCLEOTIDE SEQUENCE [LARGE SCALE GENOMIC DNA]</scope>
</reference>
<comment type="caution">
    <text evidence="1">The sequence shown here is derived from an EMBL/GenBank/DDBJ whole genome shotgun (WGS) entry which is preliminary data.</text>
</comment>
<dbReference type="STRING" id="1797243.A2943_01565"/>
<evidence type="ECO:0000313" key="2">
    <source>
        <dbReference type="Proteomes" id="UP000176185"/>
    </source>
</evidence>
<gene>
    <name evidence="1" type="ORF">A2943_01565</name>
</gene>
<protein>
    <submittedName>
        <fullName evidence="1">Uncharacterized protein</fullName>
    </submittedName>
</protein>
<name>A0A1F4XEG1_9BACT</name>
<dbReference type="AlphaFoldDB" id="A0A1F4XEG1"/>
<sequence length="147" mass="17197">MAVLPQEPLINLHLSLVPQVPVLIERFYLFILAGCFVVNDNKLAFFVDPHVIERPRYCKARRRVLALNTFKILPPRIDVFVYKGDRVNAVLLHQGVGCRTCAVHIKFFFKQRVYRTVEVKRKTWRARDPQFVVNVKTAGAFQKERDF</sequence>